<name>A0A512B3D1_9BACT</name>
<dbReference type="SUPFAM" id="SSF100950">
    <property type="entry name" value="NagB/RpiA/CoA transferase-like"/>
    <property type="match status" value="1"/>
</dbReference>
<dbReference type="RefSeq" id="WP_246151208.1">
    <property type="nucleotide sequence ID" value="NZ_BJYS01000037.1"/>
</dbReference>
<reference evidence="5 6" key="1">
    <citation type="submission" date="2019-07" db="EMBL/GenBank/DDBJ databases">
        <title>Whole genome shotgun sequence of Adhaeribacter aerolatus NBRC 106133.</title>
        <authorList>
            <person name="Hosoyama A."/>
            <person name="Uohara A."/>
            <person name="Ohji S."/>
            <person name="Ichikawa N."/>
        </authorList>
    </citation>
    <scope>NUCLEOTIDE SEQUENCE [LARGE SCALE GENOMIC DNA]</scope>
    <source>
        <strain evidence="5 6">NBRC 106133</strain>
    </source>
</reference>
<dbReference type="InterPro" id="IPR050313">
    <property type="entry name" value="Carb_Metab_HTH_regulators"/>
</dbReference>
<keyword evidence="2" id="KW-0238">DNA-binding</keyword>
<dbReference type="GO" id="GO:0003677">
    <property type="term" value="F:DNA binding"/>
    <property type="evidence" value="ECO:0007669"/>
    <property type="project" value="UniProtKB-KW"/>
</dbReference>
<dbReference type="Pfam" id="PF08220">
    <property type="entry name" value="HTH_DeoR"/>
    <property type="match status" value="1"/>
</dbReference>
<dbReference type="InterPro" id="IPR036388">
    <property type="entry name" value="WH-like_DNA-bd_sf"/>
</dbReference>
<evidence type="ECO:0000256" key="2">
    <source>
        <dbReference type="ARBA" id="ARBA00023125"/>
    </source>
</evidence>
<dbReference type="InterPro" id="IPR001034">
    <property type="entry name" value="DeoR_HTH"/>
</dbReference>
<accession>A0A512B3D1</accession>
<dbReference type="Proteomes" id="UP000321532">
    <property type="component" value="Unassembled WGS sequence"/>
</dbReference>
<dbReference type="InterPro" id="IPR018356">
    <property type="entry name" value="Tscrpt_reg_HTH_DeoR_CS"/>
</dbReference>
<keyword evidence="1" id="KW-0805">Transcription regulation</keyword>
<evidence type="ECO:0000256" key="1">
    <source>
        <dbReference type="ARBA" id="ARBA00023015"/>
    </source>
</evidence>
<dbReference type="NCBIfam" id="NF040755">
    <property type="entry name" value="AgaR"/>
    <property type="match status" value="1"/>
</dbReference>
<dbReference type="Gene3D" id="3.40.50.1360">
    <property type="match status" value="1"/>
</dbReference>
<dbReference type="SMART" id="SM01134">
    <property type="entry name" value="DeoRC"/>
    <property type="match status" value="1"/>
</dbReference>
<gene>
    <name evidence="5" type="primary">agaR</name>
    <name evidence="5" type="ORF">AAE02nite_41370</name>
</gene>
<dbReference type="PANTHER" id="PTHR30363:SF44">
    <property type="entry name" value="AGA OPERON TRANSCRIPTIONAL REPRESSOR-RELATED"/>
    <property type="match status" value="1"/>
</dbReference>
<dbReference type="SUPFAM" id="SSF46785">
    <property type="entry name" value="Winged helix' DNA-binding domain"/>
    <property type="match status" value="1"/>
</dbReference>
<dbReference type="SMART" id="SM00420">
    <property type="entry name" value="HTH_DEOR"/>
    <property type="match status" value="1"/>
</dbReference>
<dbReference type="PROSITE" id="PS51000">
    <property type="entry name" value="HTH_DEOR_2"/>
    <property type="match status" value="1"/>
</dbReference>
<dbReference type="GO" id="GO:0003700">
    <property type="term" value="F:DNA-binding transcription factor activity"/>
    <property type="evidence" value="ECO:0007669"/>
    <property type="project" value="InterPro"/>
</dbReference>
<dbReference type="InterPro" id="IPR047779">
    <property type="entry name" value="AgaR-like"/>
</dbReference>
<evidence type="ECO:0000313" key="5">
    <source>
        <dbReference type="EMBL" id="GEO06473.1"/>
    </source>
</evidence>
<dbReference type="PROSITE" id="PS00894">
    <property type="entry name" value="HTH_DEOR_1"/>
    <property type="match status" value="1"/>
</dbReference>
<dbReference type="Gene3D" id="1.10.10.10">
    <property type="entry name" value="Winged helix-like DNA-binding domain superfamily/Winged helix DNA-binding domain"/>
    <property type="match status" value="1"/>
</dbReference>
<feature type="domain" description="HTH deoR-type" evidence="4">
    <location>
        <begin position="9"/>
        <end position="64"/>
    </location>
</feature>
<sequence>MIEVDKKSTVERRVIILNKLEADGQVDVGALSEELKVSEVTIRNDLRRLEQKNMLIRARGGAIKLDRVGVDFALSDKNKKHLEEKKNIGFAAAQLVEEGDTIILDSGTTTLEIAKNLTNLTELTVITNALNVANQLAEHQNANVIVPGGFLRKNSLSLVGATAEESFRNYFCDKLFLAVDGFSTTHGLSTPNVEEAHLNRIMIDISKKVIVVTDSSKFLKRSFAFIAPISEVDVVVTDAGIPLEDQKKLENMGIQVIVV</sequence>
<keyword evidence="3" id="KW-0804">Transcription</keyword>
<dbReference type="InterPro" id="IPR014036">
    <property type="entry name" value="DeoR-like_C"/>
</dbReference>
<dbReference type="Pfam" id="PF00455">
    <property type="entry name" value="DeoRC"/>
    <property type="match status" value="1"/>
</dbReference>
<dbReference type="InterPro" id="IPR037171">
    <property type="entry name" value="NagB/RpiA_transferase-like"/>
</dbReference>
<comment type="caution">
    <text evidence="5">The sequence shown here is derived from an EMBL/GenBank/DDBJ whole genome shotgun (WGS) entry which is preliminary data.</text>
</comment>
<dbReference type="PANTHER" id="PTHR30363">
    <property type="entry name" value="HTH-TYPE TRANSCRIPTIONAL REGULATOR SRLR-RELATED"/>
    <property type="match status" value="1"/>
</dbReference>
<protein>
    <submittedName>
        <fullName evidence="5">DeoR family transcriptional regulator</fullName>
    </submittedName>
</protein>
<evidence type="ECO:0000256" key="3">
    <source>
        <dbReference type="ARBA" id="ARBA00023163"/>
    </source>
</evidence>
<evidence type="ECO:0000259" key="4">
    <source>
        <dbReference type="PROSITE" id="PS51000"/>
    </source>
</evidence>
<proteinExistence type="predicted"/>
<dbReference type="EMBL" id="BJYS01000037">
    <property type="protein sequence ID" value="GEO06473.1"/>
    <property type="molecule type" value="Genomic_DNA"/>
</dbReference>
<keyword evidence="6" id="KW-1185">Reference proteome</keyword>
<dbReference type="PRINTS" id="PR00037">
    <property type="entry name" value="HTHLACR"/>
</dbReference>
<dbReference type="AlphaFoldDB" id="A0A512B3D1"/>
<dbReference type="InterPro" id="IPR036390">
    <property type="entry name" value="WH_DNA-bd_sf"/>
</dbReference>
<organism evidence="5 6">
    <name type="scientific">Adhaeribacter aerolatus</name>
    <dbReference type="NCBI Taxonomy" id="670289"/>
    <lineage>
        <taxon>Bacteria</taxon>
        <taxon>Pseudomonadati</taxon>
        <taxon>Bacteroidota</taxon>
        <taxon>Cytophagia</taxon>
        <taxon>Cytophagales</taxon>
        <taxon>Hymenobacteraceae</taxon>
        <taxon>Adhaeribacter</taxon>
    </lineage>
</organism>
<evidence type="ECO:0000313" key="6">
    <source>
        <dbReference type="Proteomes" id="UP000321532"/>
    </source>
</evidence>